<dbReference type="AlphaFoldDB" id="A0AAD5J2Y3"/>
<reference evidence="3" key="1">
    <citation type="journal article" date="2022" name="Plant J.">
        <title>Strategies of tolerance reflected in two North American maple genomes.</title>
        <authorList>
            <person name="McEvoy S.L."/>
            <person name="Sezen U.U."/>
            <person name="Trouern-Trend A."/>
            <person name="McMahon S.M."/>
            <person name="Schaberg P.G."/>
            <person name="Yang J."/>
            <person name="Wegrzyn J.L."/>
            <person name="Swenson N.G."/>
        </authorList>
    </citation>
    <scope>NUCLEOTIDE SEQUENCE</scope>
    <source>
        <strain evidence="3">91603</strain>
    </source>
</reference>
<feature type="compositionally biased region" description="Basic and acidic residues" evidence="1">
    <location>
        <begin position="1"/>
        <end position="14"/>
    </location>
</feature>
<keyword evidence="2" id="KW-0812">Transmembrane</keyword>
<comment type="caution">
    <text evidence="3">The sequence shown here is derived from an EMBL/GenBank/DDBJ whole genome shotgun (WGS) entry which is preliminary data.</text>
</comment>
<keyword evidence="2" id="KW-0472">Membrane</keyword>
<evidence type="ECO:0000256" key="2">
    <source>
        <dbReference type="SAM" id="Phobius"/>
    </source>
</evidence>
<feature type="region of interest" description="Disordered" evidence="1">
    <location>
        <begin position="1"/>
        <end position="25"/>
    </location>
</feature>
<accession>A0AAD5J2Y3</accession>
<keyword evidence="4" id="KW-1185">Reference proteome</keyword>
<gene>
    <name evidence="3" type="ORF">LWI28_004690</name>
</gene>
<sequence length="249" mass="26529">MGPKADGRLDEMTRRSRLTASGTENERVMAAIGSAMGDGVGRCGGGGLKVVARLEGGGGGLKVVARNPESTDHSQVSIDVSFDDDNGIPDDEKHLCPRRIHKEEHAPAQGFLEEPTEIVQVLPTSTDHSQVSIDISSDASNDDVNENLKLQHEGVAKIVKSGDLDSLQRFGGVNGISQALRTDLHKGIPGDDSVIFFLSVSAVLSIGFGIDEKGLRTGWYEGCIIALGIIVLVVLSSSIREFLNEKQNK</sequence>
<protein>
    <submittedName>
        <fullName evidence="3">Uncharacterized protein</fullName>
    </submittedName>
</protein>
<evidence type="ECO:0000313" key="3">
    <source>
        <dbReference type="EMBL" id="KAI9185144.1"/>
    </source>
</evidence>
<dbReference type="Proteomes" id="UP001064489">
    <property type="component" value="Chromosome 3"/>
</dbReference>
<feature type="transmembrane region" description="Helical" evidence="2">
    <location>
        <begin position="217"/>
        <end position="239"/>
    </location>
</feature>
<dbReference type="EMBL" id="JAJSOW010000100">
    <property type="protein sequence ID" value="KAI9185144.1"/>
    <property type="molecule type" value="Genomic_DNA"/>
</dbReference>
<evidence type="ECO:0000256" key="1">
    <source>
        <dbReference type="SAM" id="MobiDB-lite"/>
    </source>
</evidence>
<evidence type="ECO:0000313" key="4">
    <source>
        <dbReference type="Proteomes" id="UP001064489"/>
    </source>
</evidence>
<reference evidence="3" key="2">
    <citation type="submission" date="2023-02" db="EMBL/GenBank/DDBJ databases">
        <authorList>
            <person name="Swenson N.G."/>
            <person name="Wegrzyn J.L."/>
            <person name="Mcevoy S.L."/>
        </authorList>
    </citation>
    <scope>NUCLEOTIDE SEQUENCE</scope>
    <source>
        <strain evidence="3">91603</strain>
        <tissue evidence="3">Leaf</tissue>
    </source>
</reference>
<proteinExistence type="predicted"/>
<keyword evidence="2" id="KW-1133">Transmembrane helix</keyword>
<organism evidence="3 4">
    <name type="scientific">Acer negundo</name>
    <name type="common">Box elder</name>
    <dbReference type="NCBI Taxonomy" id="4023"/>
    <lineage>
        <taxon>Eukaryota</taxon>
        <taxon>Viridiplantae</taxon>
        <taxon>Streptophyta</taxon>
        <taxon>Embryophyta</taxon>
        <taxon>Tracheophyta</taxon>
        <taxon>Spermatophyta</taxon>
        <taxon>Magnoliopsida</taxon>
        <taxon>eudicotyledons</taxon>
        <taxon>Gunneridae</taxon>
        <taxon>Pentapetalae</taxon>
        <taxon>rosids</taxon>
        <taxon>malvids</taxon>
        <taxon>Sapindales</taxon>
        <taxon>Sapindaceae</taxon>
        <taxon>Hippocastanoideae</taxon>
        <taxon>Acereae</taxon>
        <taxon>Acer</taxon>
    </lineage>
</organism>
<name>A0AAD5J2Y3_ACENE</name>